<keyword evidence="1" id="KW-0175">Coiled coil</keyword>
<dbReference type="RefSeq" id="WP_147418809.1">
    <property type="nucleotide sequence ID" value="NZ_QVRA01000030.1"/>
</dbReference>
<accession>A0A418YMN1</accession>
<dbReference type="AlphaFoldDB" id="A0A418YMN1"/>
<gene>
    <name evidence="2" type="ORF">D0Z70_20855</name>
</gene>
<evidence type="ECO:0000313" key="2">
    <source>
        <dbReference type="EMBL" id="RJG52232.1"/>
    </source>
</evidence>
<evidence type="ECO:0000313" key="3">
    <source>
        <dbReference type="Proteomes" id="UP000283469"/>
    </source>
</evidence>
<dbReference type="EMBL" id="QVRA01000030">
    <property type="protein sequence ID" value="RJG52232.1"/>
    <property type="molecule type" value="Genomic_DNA"/>
</dbReference>
<keyword evidence="3" id="KW-1185">Reference proteome</keyword>
<protein>
    <submittedName>
        <fullName evidence="2">Uncharacterized protein</fullName>
    </submittedName>
</protein>
<evidence type="ECO:0000256" key="1">
    <source>
        <dbReference type="SAM" id="Coils"/>
    </source>
</evidence>
<feature type="coiled-coil region" evidence="1">
    <location>
        <begin position="108"/>
        <end position="149"/>
    </location>
</feature>
<dbReference type="Proteomes" id="UP000283469">
    <property type="component" value="Unassembled WGS sequence"/>
</dbReference>
<reference evidence="2 3" key="1">
    <citation type="submission" date="2018-08" db="EMBL/GenBank/DDBJ databases">
        <title>Sphingobium sp. EO9.</title>
        <authorList>
            <person name="Park Y."/>
            <person name="Kim K.H."/>
            <person name="Jeon C.O."/>
        </authorList>
    </citation>
    <scope>NUCLEOTIDE SEQUENCE [LARGE SCALE GENOMIC DNA]</scope>
    <source>
        <strain evidence="2 3">EO9</strain>
    </source>
</reference>
<sequence>MALDASEIERLRAAVPDMHRPPRNAGGLLSHRFEAHVDPVHETGAARDSELERHNLGMAFLADVAANPDTANPNFRLTGGLAAIRTIDAEKRQHEEHDAWEFALDQYRADLDRKLAALDAELAAIDKRLEEIRQRQEAIGEQMEALDELTRLKRSGKFDPNNPAHLRLARNAGLSPDEIARMDAADLTLRRQALDRENGDLEEEWNERMKRRGEVVQEREAVVEARAEIEHADTGEARILAERRAATVLGAQQLGEAAYQTQRNEAKIIAADAVAANEAEILRADSQKYNRLASAGDRGAIETGKVTGFELDNESIHLTPAPPRPL</sequence>
<proteinExistence type="predicted"/>
<dbReference type="OrthoDB" id="9831696at2"/>
<comment type="caution">
    <text evidence="2">The sequence shown here is derived from an EMBL/GenBank/DDBJ whole genome shotgun (WGS) entry which is preliminary data.</text>
</comment>
<name>A0A418YMN1_9SPHN</name>
<organism evidence="2 3">
    <name type="scientific">Sphingobium terrigena</name>
    <dbReference type="NCBI Taxonomy" id="2304063"/>
    <lineage>
        <taxon>Bacteria</taxon>
        <taxon>Pseudomonadati</taxon>
        <taxon>Pseudomonadota</taxon>
        <taxon>Alphaproteobacteria</taxon>
        <taxon>Sphingomonadales</taxon>
        <taxon>Sphingomonadaceae</taxon>
        <taxon>Sphingobium</taxon>
    </lineage>
</organism>